<keyword evidence="9" id="KW-1185">Reference proteome</keyword>
<evidence type="ECO:0000256" key="1">
    <source>
        <dbReference type="ARBA" id="ARBA00022723"/>
    </source>
</evidence>
<reference evidence="8 9" key="1">
    <citation type="submission" date="2024-04" db="EMBL/GenBank/DDBJ databases">
        <authorList>
            <person name="Fracassetti M."/>
        </authorList>
    </citation>
    <scope>NUCLEOTIDE SEQUENCE [LARGE SCALE GENOMIC DNA]</scope>
</reference>
<accession>A0AAV2FCG4</accession>
<name>A0AAV2FCG4_9ROSI</name>
<feature type="compositionally biased region" description="Low complexity" evidence="6">
    <location>
        <begin position="12"/>
        <end position="21"/>
    </location>
</feature>
<gene>
    <name evidence="8" type="ORF">LTRI10_LOCUS36366</name>
</gene>
<feature type="domain" description="GRF-type" evidence="7">
    <location>
        <begin position="26"/>
        <end position="66"/>
    </location>
</feature>
<evidence type="ECO:0000256" key="2">
    <source>
        <dbReference type="ARBA" id="ARBA00022771"/>
    </source>
</evidence>
<dbReference type="Pfam" id="PF06839">
    <property type="entry name" value="Zn_ribbon_GRF"/>
    <property type="match status" value="1"/>
</dbReference>
<evidence type="ECO:0000256" key="3">
    <source>
        <dbReference type="ARBA" id="ARBA00022833"/>
    </source>
</evidence>
<dbReference type="Proteomes" id="UP001497516">
    <property type="component" value="Chromosome 6"/>
</dbReference>
<keyword evidence="5" id="KW-0175">Coiled coil</keyword>
<organism evidence="8 9">
    <name type="scientific">Linum trigynum</name>
    <dbReference type="NCBI Taxonomy" id="586398"/>
    <lineage>
        <taxon>Eukaryota</taxon>
        <taxon>Viridiplantae</taxon>
        <taxon>Streptophyta</taxon>
        <taxon>Embryophyta</taxon>
        <taxon>Tracheophyta</taxon>
        <taxon>Spermatophyta</taxon>
        <taxon>Magnoliopsida</taxon>
        <taxon>eudicotyledons</taxon>
        <taxon>Gunneridae</taxon>
        <taxon>Pentapetalae</taxon>
        <taxon>rosids</taxon>
        <taxon>fabids</taxon>
        <taxon>Malpighiales</taxon>
        <taxon>Linaceae</taxon>
        <taxon>Linum</taxon>
    </lineage>
</organism>
<dbReference type="EMBL" id="OZ034819">
    <property type="protein sequence ID" value="CAL1395971.1"/>
    <property type="molecule type" value="Genomic_DNA"/>
</dbReference>
<proteinExistence type="predicted"/>
<evidence type="ECO:0000259" key="7">
    <source>
        <dbReference type="PROSITE" id="PS51999"/>
    </source>
</evidence>
<sequence>MSRRSVKNADEGSTSSRSTNTGTIRCKVHKAPCLINTSRTSLNPGRMFFSCPYWKSCHFFRWVDDEPDSDSRVDGLIEENHELKLKLGDMEALEGRVRKAEEKARKRKEEKAAILEDLAKLAELKFCYLSRTAKDETYSLWPSK</sequence>
<evidence type="ECO:0000313" key="9">
    <source>
        <dbReference type="Proteomes" id="UP001497516"/>
    </source>
</evidence>
<protein>
    <recommendedName>
        <fullName evidence="7">GRF-type domain-containing protein</fullName>
    </recommendedName>
</protein>
<dbReference type="GO" id="GO:0008270">
    <property type="term" value="F:zinc ion binding"/>
    <property type="evidence" value="ECO:0007669"/>
    <property type="project" value="UniProtKB-KW"/>
</dbReference>
<keyword evidence="3" id="KW-0862">Zinc</keyword>
<feature type="region of interest" description="Disordered" evidence="6">
    <location>
        <begin position="1"/>
        <end position="21"/>
    </location>
</feature>
<dbReference type="InterPro" id="IPR010666">
    <property type="entry name" value="Znf_GRF"/>
</dbReference>
<evidence type="ECO:0000313" key="8">
    <source>
        <dbReference type="EMBL" id="CAL1395971.1"/>
    </source>
</evidence>
<dbReference type="PANTHER" id="PTHR33248">
    <property type="entry name" value="ZINC ION-BINDING PROTEIN"/>
    <property type="match status" value="1"/>
</dbReference>
<dbReference type="PROSITE" id="PS51999">
    <property type="entry name" value="ZF_GRF"/>
    <property type="match status" value="1"/>
</dbReference>
<keyword evidence="2 4" id="KW-0863">Zinc-finger</keyword>
<keyword evidence="1" id="KW-0479">Metal-binding</keyword>
<evidence type="ECO:0000256" key="4">
    <source>
        <dbReference type="PROSITE-ProRule" id="PRU01343"/>
    </source>
</evidence>
<evidence type="ECO:0000256" key="5">
    <source>
        <dbReference type="SAM" id="Coils"/>
    </source>
</evidence>
<dbReference type="AlphaFoldDB" id="A0AAV2FCG4"/>
<evidence type="ECO:0000256" key="6">
    <source>
        <dbReference type="SAM" id="MobiDB-lite"/>
    </source>
</evidence>
<feature type="coiled-coil region" evidence="5">
    <location>
        <begin position="83"/>
        <end position="125"/>
    </location>
</feature>